<comment type="caution">
    <text evidence="1">The sequence shown here is derived from an EMBL/GenBank/DDBJ whole genome shotgun (WGS) entry which is preliminary data.</text>
</comment>
<protein>
    <submittedName>
        <fullName evidence="1">Uncharacterized protein</fullName>
    </submittedName>
</protein>
<dbReference type="Proteomes" id="UP000678228">
    <property type="component" value="Unassembled WGS sequence"/>
</dbReference>
<name>A0A941AQ39_9BACI</name>
<organism evidence="1 2">
    <name type="scientific">Halalkalibacter suaedae</name>
    <dbReference type="NCBI Taxonomy" id="2822140"/>
    <lineage>
        <taxon>Bacteria</taxon>
        <taxon>Bacillati</taxon>
        <taxon>Bacillota</taxon>
        <taxon>Bacilli</taxon>
        <taxon>Bacillales</taxon>
        <taxon>Bacillaceae</taxon>
        <taxon>Halalkalibacter</taxon>
    </lineage>
</organism>
<reference evidence="1" key="1">
    <citation type="submission" date="2021-03" db="EMBL/GenBank/DDBJ databases">
        <title>Bacillus suaedae sp. nov., isolated from Suaeda aralocaspica.</title>
        <authorList>
            <person name="Lei R.F.R."/>
        </authorList>
    </citation>
    <scope>NUCLEOTIDE SEQUENCE</scope>
    <source>
        <strain evidence="1">YZJH907-2</strain>
    </source>
</reference>
<dbReference type="EMBL" id="JAGKSQ010000002">
    <property type="protein sequence ID" value="MBP3950758.1"/>
    <property type="molecule type" value="Genomic_DNA"/>
</dbReference>
<sequence>MQKQSFNAFVEASITTIKDFDSTRMSDIRKIIELALNYYDLTTSIRDKNELWIESIVEETILSKITELATGQDLNIEAVFNGQIVRNY</sequence>
<dbReference type="RefSeq" id="WP_210596436.1">
    <property type="nucleotide sequence ID" value="NZ_JAGKSQ010000002.1"/>
</dbReference>
<accession>A0A941AQ39</accession>
<proteinExistence type="predicted"/>
<evidence type="ECO:0000313" key="2">
    <source>
        <dbReference type="Proteomes" id="UP000678228"/>
    </source>
</evidence>
<dbReference type="AlphaFoldDB" id="A0A941AQ39"/>
<keyword evidence="2" id="KW-1185">Reference proteome</keyword>
<dbReference type="Pfam" id="PF19945">
    <property type="entry name" value="DUF6407"/>
    <property type="match status" value="1"/>
</dbReference>
<dbReference type="InterPro" id="IPR045640">
    <property type="entry name" value="DUF6407"/>
</dbReference>
<evidence type="ECO:0000313" key="1">
    <source>
        <dbReference type="EMBL" id="MBP3950758.1"/>
    </source>
</evidence>
<gene>
    <name evidence="1" type="ORF">J7W16_06390</name>
</gene>